<dbReference type="InterPro" id="IPR029062">
    <property type="entry name" value="Class_I_gatase-like"/>
</dbReference>
<evidence type="ECO:0000256" key="2">
    <source>
        <dbReference type="ARBA" id="ARBA00023239"/>
    </source>
</evidence>
<evidence type="ECO:0000313" key="5">
    <source>
        <dbReference type="EMBL" id="MFC5712417.1"/>
    </source>
</evidence>
<dbReference type="Proteomes" id="UP001596142">
    <property type="component" value="Unassembled WGS sequence"/>
</dbReference>
<sequence length="217" mass="25045">MENPKKRTGLWLSELTEFYDKAIKKYEVDIVSPTGGEVPLDPRSKLTALLRKKTRKYLKDPAFRNKLQHSLSPEEIKSDEYHAIYFAGGHGTMWDFPDSTYLQRITREIYENKGVVSAICHGPSALINVKLSNGKYLIEDKTLTSFSYKEERLLMLHKQIPFVLQSKLEKRGANYKQSLLPFTSFVKQDGRLVTGQNPQSVRKTTKKTLKLLKKTYK</sequence>
<evidence type="ECO:0000313" key="6">
    <source>
        <dbReference type="Proteomes" id="UP001596142"/>
    </source>
</evidence>
<keyword evidence="2" id="KW-0456">Lyase</keyword>
<dbReference type="PANTHER" id="PTHR48094">
    <property type="entry name" value="PROTEIN/NUCLEIC ACID DEGLYCASE DJ-1-RELATED"/>
    <property type="match status" value="1"/>
</dbReference>
<dbReference type="SUPFAM" id="SSF52317">
    <property type="entry name" value="Class I glutamine amidotransferase-like"/>
    <property type="match status" value="1"/>
</dbReference>
<dbReference type="EMBL" id="JBHSOZ010000003">
    <property type="protein sequence ID" value="MFC5712417.1"/>
    <property type="molecule type" value="Genomic_DNA"/>
</dbReference>
<proteinExistence type="inferred from homology"/>
<comment type="similarity">
    <text evidence="3">Belongs to the peptidase C56 family. HSP31-like subfamily.</text>
</comment>
<reference evidence="6" key="1">
    <citation type="journal article" date="2019" name="Int. J. Syst. Evol. Microbiol.">
        <title>The Global Catalogue of Microorganisms (GCM) 10K type strain sequencing project: providing services to taxonomists for standard genome sequencing and annotation.</title>
        <authorList>
            <consortium name="The Broad Institute Genomics Platform"/>
            <consortium name="The Broad Institute Genome Sequencing Center for Infectious Disease"/>
            <person name="Wu L."/>
            <person name="Ma J."/>
        </authorList>
    </citation>
    <scope>NUCLEOTIDE SEQUENCE [LARGE SCALE GENOMIC DNA]</scope>
    <source>
        <strain evidence="6">CECT 7184</strain>
    </source>
</reference>
<gene>
    <name evidence="5" type="ORF">ACFPU1_06465</name>
</gene>
<dbReference type="CDD" id="cd03141">
    <property type="entry name" value="GATase1_Hsp31_like"/>
    <property type="match status" value="1"/>
</dbReference>
<evidence type="ECO:0000256" key="3">
    <source>
        <dbReference type="ARBA" id="ARBA00038493"/>
    </source>
</evidence>
<protein>
    <submittedName>
        <fullName evidence="5">Type 1 glutamine amidotransferase domain-containing protein</fullName>
    </submittedName>
</protein>
<keyword evidence="5" id="KW-0315">Glutamine amidotransferase</keyword>
<dbReference type="Pfam" id="PF01965">
    <property type="entry name" value="DJ-1_PfpI"/>
    <property type="match status" value="1"/>
</dbReference>
<accession>A0ABW0YNW4</accession>
<dbReference type="PANTHER" id="PTHR48094:SF11">
    <property type="entry name" value="GLUTATHIONE-INDEPENDENT GLYOXALASE HSP31-RELATED"/>
    <property type="match status" value="1"/>
</dbReference>
<dbReference type="Gene3D" id="3.40.50.880">
    <property type="match status" value="1"/>
</dbReference>
<comment type="caution">
    <text evidence="5">The sequence shown here is derived from an EMBL/GenBank/DDBJ whole genome shotgun (WGS) entry which is preliminary data.</text>
</comment>
<dbReference type="InterPro" id="IPR050325">
    <property type="entry name" value="Prot/Nucl_acid_deglycase"/>
</dbReference>
<evidence type="ECO:0000256" key="1">
    <source>
        <dbReference type="ARBA" id="ARBA00023016"/>
    </source>
</evidence>
<evidence type="ECO:0000259" key="4">
    <source>
        <dbReference type="Pfam" id="PF01965"/>
    </source>
</evidence>
<name>A0ABW0YNW4_9BACI</name>
<feature type="domain" description="DJ-1/PfpI" evidence="4">
    <location>
        <begin position="52"/>
        <end position="209"/>
    </location>
</feature>
<keyword evidence="1" id="KW-0346">Stress response</keyword>
<keyword evidence="6" id="KW-1185">Reference proteome</keyword>
<dbReference type="InterPro" id="IPR002818">
    <property type="entry name" value="DJ-1/PfpI"/>
</dbReference>
<dbReference type="RefSeq" id="WP_385939554.1">
    <property type="nucleotide sequence ID" value="NZ_JBHSOZ010000003.1"/>
</dbReference>
<organism evidence="5 6">
    <name type="scientific">Thalassorhabdus alkalitolerans</name>
    <dbReference type="NCBI Taxonomy" id="2282697"/>
    <lineage>
        <taxon>Bacteria</taxon>
        <taxon>Bacillati</taxon>
        <taxon>Bacillota</taxon>
        <taxon>Bacilli</taxon>
        <taxon>Bacillales</taxon>
        <taxon>Bacillaceae</taxon>
        <taxon>Thalassorhabdus</taxon>
    </lineage>
</organism>